<dbReference type="Proteomes" id="UP000593573">
    <property type="component" value="Unassembled WGS sequence"/>
</dbReference>
<proteinExistence type="predicted"/>
<gene>
    <name evidence="2" type="ORF">Goklo_007190</name>
</gene>
<evidence type="ECO:0000313" key="3">
    <source>
        <dbReference type="Proteomes" id="UP000593573"/>
    </source>
</evidence>
<sequence length="127" mass="15198">MQGFLNSTMDKLKVRDDTLEATMTTLKKQVEELKKELIVYKVTLGNGMLASGLKINVLKLKEFKRKRSTRDVDNSLWRMEQYFFTMKIENDATKNEFRKKFHPQYAKKKGRAKLHRLTQQRTIQEYY</sequence>
<keyword evidence="3" id="KW-1185">Reference proteome</keyword>
<organism evidence="2 3">
    <name type="scientific">Gossypium klotzschianum</name>
    <dbReference type="NCBI Taxonomy" id="34286"/>
    <lineage>
        <taxon>Eukaryota</taxon>
        <taxon>Viridiplantae</taxon>
        <taxon>Streptophyta</taxon>
        <taxon>Embryophyta</taxon>
        <taxon>Tracheophyta</taxon>
        <taxon>Spermatophyta</taxon>
        <taxon>Magnoliopsida</taxon>
        <taxon>eudicotyledons</taxon>
        <taxon>Gunneridae</taxon>
        <taxon>Pentapetalae</taxon>
        <taxon>rosids</taxon>
        <taxon>malvids</taxon>
        <taxon>Malvales</taxon>
        <taxon>Malvaceae</taxon>
        <taxon>Malvoideae</taxon>
        <taxon>Gossypium</taxon>
    </lineage>
</organism>
<evidence type="ECO:0000313" key="2">
    <source>
        <dbReference type="EMBL" id="MBA0663156.1"/>
    </source>
</evidence>
<feature type="coiled-coil region" evidence="1">
    <location>
        <begin position="16"/>
        <end position="43"/>
    </location>
</feature>
<comment type="caution">
    <text evidence="2">The sequence shown here is derived from an EMBL/GenBank/DDBJ whole genome shotgun (WGS) entry which is preliminary data.</text>
</comment>
<name>A0A7J8VK15_9ROSI</name>
<dbReference type="EMBL" id="JABFAB010000010">
    <property type="protein sequence ID" value="MBA0663156.1"/>
    <property type="molecule type" value="Genomic_DNA"/>
</dbReference>
<accession>A0A7J8VK15</accession>
<reference evidence="2 3" key="1">
    <citation type="journal article" date="2019" name="Genome Biol. Evol.">
        <title>Insights into the evolution of the New World diploid cottons (Gossypium, subgenus Houzingenia) based on genome sequencing.</title>
        <authorList>
            <person name="Grover C.E."/>
            <person name="Arick M.A. 2nd"/>
            <person name="Thrash A."/>
            <person name="Conover J.L."/>
            <person name="Sanders W.S."/>
            <person name="Peterson D.G."/>
            <person name="Frelichowski J.E."/>
            <person name="Scheffler J.A."/>
            <person name="Scheffler B.E."/>
            <person name="Wendel J.F."/>
        </authorList>
    </citation>
    <scope>NUCLEOTIDE SEQUENCE [LARGE SCALE GENOMIC DNA]</scope>
    <source>
        <strain evidence="2">57</strain>
        <tissue evidence="2">Leaf</tissue>
    </source>
</reference>
<dbReference type="AlphaFoldDB" id="A0A7J8VK15"/>
<keyword evidence="1" id="KW-0175">Coiled coil</keyword>
<protein>
    <submittedName>
        <fullName evidence="2">Uncharacterized protein</fullName>
    </submittedName>
</protein>
<evidence type="ECO:0000256" key="1">
    <source>
        <dbReference type="SAM" id="Coils"/>
    </source>
</evidence>